<evidence type="ECO:0000256" key="5">
    <source>
        <dbReference type="ARBA" id="ARBA00022989"/>
    </source>
</evidence>
<dbReference type="GO" id="GO:0005886">
    <property type="term" value="C:plasma membrane"/>
    <property type="evidence" value="ECO:0007669"/>
    <property type="project" value="UniProtKB-SubCell"/>
</dbReference>
<name>A0A7J3VSX1_CALS0</name>
<feature type="transmembrane region" description="Helical" evidence="7">
    <location>
        <begin position="128"/>
        <end position="148"/>
    </location>
</feature>
<dbReference type="SUPFAM" id="SSF161098">
    <property type="entry name" value="MetI-like"/>
    <property type="match status" value="1"/>
</dbReference>
<proteinExistence type="inferred from homology"/>
<dbReference type="CDD" id="cd06261">
    <property type="entry name" value="TM_PBP2"/>
    <property type="match status" value="1"/>
</dbReference>
<feature type="transmembrane region" description="Helical" evidence="7">
    <location>
        <begin position="211"/>
        <end position="230"/>
    </location>
</feature>
<feature type="transmembrane region" description="Helical" evidence="7">
    <location>
        <begin position="36"/>
        <end position="57"/>
    </location>
</feature>
<dbReference type="Pfam" id="PF19300">
    <property type="entry name" value="BPD_transp_1_N"/>
    <property type="match status" value="1"/>
</dbReference>
<gene>
    <name evidence="9" type="ORF">ENM31_02935</name>
</gene>
<dbReference type="PROSITE" id="PS50928">
    <property type="entry name" value="ABC_TM1"/>
    <property type="match status" value="1"/>
</dbReference>
<evidence type="ECO:0000256" key="4">
    <source>
        <dbReference type="ARBA" id="ARBA00022692"/>
    </source>
</evidence>
<feature type="transmembrane region" description="Helical" evidence="7">
    <location>
        <begin position="273"/>
        <end position="295"/>
    </location>
</feature>
<evidence type="ECO:0000259" key="8">
    <source>
        <dbReference type="PROSITE" id="PS50928"/>
    </source>
</evidence>
<dbReference type="Gene3D" id="1.10.3720.10">
    <property type="entry name" value="MetI-like"/>
    <property type="match status" value="1"/>
</dbReference>
<dbReference type="Pfam" id="PF00528">
    <property type="entry name" value="BPD_transp_1"/>
    <property type="match status" value="1"/>
</dbReference>
<dbReference type="InterPro" id="IPR035906">
    <property type="entry name" value="MetI-like_sf"/>
</dbReference>
<evidence type="ECO:0000313" key="9">
    <source>
        <dbReference type="EMBL" id="HHM44238.1"/>
    </source>
</evidence>
<keyword evidence="6 7" id="KW-0472">Membrane</keyword>
<accession>A0A7J3VSX1</accession>
<sequence length="349" mass="38939">MINACITLKPEKQRTAVEPSGMSAEYDLKSFLFIKLVRSFVMVFVILTIGFLLINLAPGDPVEFILGGAGVYTPEFIQSVRERFGLDKPMHEKFALYVLNVMRGEFGYSYVYGLPVIEVIAQRVPPTIILMGTQLVFVLSVGSLLGILAASRANSKLDYLISNISLVGISMPIFWLGLLLIFLFSITLGLFPAQGMMSLRVSGWWETFVDLLSHLFLPTLTLFLINLGLVTRTMRTAMLESLRSDYIVGARAKGLPERRVLLRHAFRNSLTPLITLIGLQLGWLLSGAVIVETVFAWPGMGRLLFTSIGSRDYPIVMGIFLIVSIAVVFSNLITELLYAYFDPRIRRAK</sequence>
<keyword evidence="4 7" id="KW-0812">Transmembrane</keyword>
<protein>
    <submittedName>
        <fullName evidence="9">ABC transporter permease</fullName>
    </submittedName>
</protein>
<evidence type="ECO:0000256" key="6">
    <source>
        <dbReference type="ARBA" id="ARBA00023136"/>
    </source>
</evidence>
<comment type="subcellular location">
    <subcellularLocation>
        <location evidence="1 7">Cell membrane</location>
        <topology evidence="1 7">Multi-pass membrane protein</topology>
    </subcellularLocation>
</comment>
<evidence type="ECO:0000256" key="7">
    <source>
        <dbReference type="RuleBase" id="RU363032"/>
    </source>
</evidence>
<dbReference type="PANTHER" id="PTHR43163:SF6">
    <property type="entry name" value="DIPEPTIDE TRANSPORT SYSTEM PERMEASE PROTEIN DPPB-RELATED"/>
    <property type="match status" value="1"/>
</dbReference>
<reference evidence="9" key="1">
    <citation type="journal article" date="2020" name="mSystems">
        <title>Genome- and Community-Level Interaction Insights into Carbon Utilization and Element Cycling Functions of Hydrothermarchaeota in Hydrothermal Sediment.</title>
        <authorList>
            <person name="Zhou Z."/>
            <person name="Liu Y."/>
            <person name="Xu W."/>
            <person name="Pan J."/>
            <person name="Luo Z.H."/>
            <person name="Li M."/>
        </authorList>
    </citation>
    <scope>NUCLEOTIDE SEQUENCE [LARGE SCALE GENOMIC DNA]</scope>
    <source>
        <strain evidence="9">SpSt-1074</strain>
    </source>
</reference>
<organism evidence="9">
    <name type="scientific">Caldiarchaeum subterraneum</name>
    <dbReference type="NCBI Taxonomy" id="311458"/>
    <lineage>
        <taxon>Archaea</taxon>
        <taxon>Nitrososphaerota</taxon>
        <taxon>Candidatus Caldarchaeales</taxon>
        <taxon>Candidatus Caldarchaeaceae</taxon>
        <taxon>Candidatus Caldarchaeum</taxon>
    </lineage>
</organism>
<keyword evidence="3" id="KW-1003">Cell membrane</keyword>
<evidence type="ECO:0000256" key="3">
    <source>
        <dbReference type="ARBA" id="ARBA00022475"/>
    </source>
</evidence>
<keyword evidence="5 7" id="KW-1133">Transmembrane helix</keyword>
<feature type="transmembrane region" description="Helical" evidence="7">
    <location>
        <begin position="160"/>
        <end position="191"/>
    </location>
</feature>
<keyword evidence="2 7" id="KW-0813">Transport</keyword>
<dbReference type="InterPro" id="IPR045621">
    <property type="entry name" value="BPD_transp_1_N"/>
</dbReference>
<comment type="caution">
    <text evidence="9">The sequence shown here is derived from an EMBL/GenBank/DDBJ whole genome shotgun (WGS) entry which is preliminary data.</text>
</comment>
<comment type="similarity">
    <text evidence="7">Belongs to the binding-protein-dependent transport system permease family.</text>
</comment>
<dbReference type="InterPro" id="IPR000515">
    <property type="entry name" value="MetI-like"/>
</dbReference>
<feature type="transmembrane region" description="Helical" evidence="7">
    <location>
        <begin position="315"/>
        <end position="341"/>
    </location>
</feature>
<dbReference type="EMBL" id="DRXH01000098">
    <property type="protein sequence ID" value="HHM44238.1"/>
    <property type="molecule type" value="Genomic_DNA"/>
</dbReference>
<dbReference type="GO" id="GO:0055085">
    <property type="term" value="P:transmembrane transport"/>
    <property type="evidence" value="ECO:0007669"/>
    <property type="project" value="InterPro"/>
</dbReference>
<feature type="domain" description="ABC transmembrane type-1" evidence="8">
    <location>
        <begin position="124"/>
        <end position="338"/>
    </location>
</feature>
<dbReference type="PANTHER" id="PTHR43163">
    <property type="entry name" value="DIPEPTIDE TRANSPORT SYSTEM PERMEASE PROTEIN DPPB-RELATED"/>
    <property type="match status" value="1"/>
</dbReference>
<dbReference type="AlphaFoldDB" id="A0A7J3VSX1"/>
<evidence type="ECO:0000256" key="2">
    <source>
        <dbReference type="ARBA" id="ARBA00022448"/>
    </source>
</evidence>
<evidence type="ECO:0000256" key="1">
    <source>
        <dbReference type="ARBA" id="ARBA00004651"/>
    </source>
</evidence>